<dbReference type="PATRIC" id="fig|884204.3.peg.2860"/>
<dbReference type="KEGG" id="bpz:BP1026B_I2596"/>
<protein>
    <submittedName>
        <fullName evidence="1">Uncharacterized protein</fullName>
    </submittedName>
</protein>
<organism evidence="1 2">
    <name type="scientific">Burkholderia pseudomallei (strain 1026b)</name>
    <dbReference type="NCBI Taxonomy" id="884204"/>
    <lineage>
        <taxon>Bacteria</taxon>
        <taxon>Pseudomonadati</taxon>
        <taxon>Pseudomonadota</taxon>
        <taxon>Betaproteobacteria</taxon>
        <taxon>Burkholderiales</taxon>
        <taxon>Burkholderiaceae</taxon>
        <taxon>Burkholderia</taxon>
        <taxon>pseudomallei group</taxon>
    </lineage>
</organism>
<gene>
    <name evidence="1" type="ordered locus">BP1026B_I2596</name>
</gene>
<dbReference type="EMBL" id="CP002833">
    <property type="protein sequence ID" value="AFI67188.1"/>
    <property type="molecule type" value="Genomic_DNA"/>
</dbReference>
<accession>A0A0H3HSE4</accession>
<name>A0A0H3HSE4_BURP2</name>
<dbReference type="RefSeq" id="WP_004552966.1">
    <property type="nucleotide sequence ID" value="NC_017831.1"/>
</dbReference>
<evidence type="ECO:0000313" key="2">
    <source>
        <dbReference type="Proteomes" id="UP000010087"/>
    </source>
</evidence>
<evidence type="ECO:0000313" key="1">
    <source>
        <dbReference type="EMBL" id="AFI67188.1"/>
    </source>
</evidence>
<sequence>MSRQQKRSETDILNRGFREPFLLAGDCPFIKHLNWFTGFGKTYTAAFFSLELFLKYRVVPVFIAPMQSLVKGFVDDVRKQSASKRENDEVSRFLKERGRDVPIYLLYSRDYHRNDRTFFEAVLKLYDWLVQNREVLSMVEVEVARERSAASKSNVSEMRRRANICLTSSFHDVAPGDDTYEDAKAAYFKATSSALSSADGVIRRLITLSVDRAADSRWRDVLQVPPVAEMVRRLQPLQAFLKDPGVIAGTASKSQVQQQLYAFDPERGCNRWFKFETLADFLAEINREGSVLGRSISGTSVPARAVVFLDEEEDAYWYQFDSRRSVVNAAGRHDLNVVITEFFAFLDFRWPIAFEKSSDNYTLASKVYQNLEMFASVAPAVWREYAVEASSKKAQHIPDQRRVEILRAKLIESFPGGEADDWSDSELLEVLHRLLDRNDGYKDFEKFRLKANILADFRTYVASLGGLTGYSQYREFKRVRALVVDKKYFTMSRSSYGEVLDQPSQTFFSAEASVMDTAFLRRVELSEDTAGQTIRLEYHQSDVPESAYTLFNYLQLVLFIAGRLNVESGEKEITFSPDDHERYPNLVRFRGEVRKLFSNKNTKGGFENDTFADQLLTDDFFFGGTKSVVTLEESRWKAEEYNLPADINLTATITSLLDTPETDVLKALGRNNGVYLMSATGGLIEASSGAFNMGELRRGILARGGQYERMTDAETDIVSERADNYLARRERCIQIIDDDSPVSSFEPSGGFNGLQQFVHEAFPAKGEFGYAPLNTYKRHEIDGLVATLDKLLSTELRSGLVLTQTVQRIRPILQKLSGNPATGIRQVDDDGHHFVIAPVLPFYRKSGNREPVTLILYTAARFRRRDPKEIGTVHETDDAGQFSQELINALDITEHKVLLWSAYGSASRGLDFVTTDKGMRKDFELFCLLNDPYYTHHTRPGERGFSMEMFQSYLQVVRDTEDGWPAMSRRDVLYDYSRNRWRRLRKEHYIDITRTLFQALGRGERCPEAKMPPQYIYVSSRAAQMVHLGTRCAPELVSRASPAQRALLRAIAARNLDMQLFDDDNVRRQHVTDSLKRAVALREFTSDTPARFRSSDSARQLWTRLFSPSMFTDPASYLETLRTAGVTSAFVDSAFQRVRRRVDLYTREVSRVGVTESILTDSFDGTDVYNWVEMLAPPGLLEKIGSVGKALAKGRNGFLVSATDNAERLFPQPWFVTEIMKGYLAELEFERFVEQQFGVTVESNAGAGPIRFIDMRNHPLEADIFQVYDYYLEVADSDVIVAVDVKNWARITDRLKKDELEAEAVAKHQRISQIFKGRTVRAVYLNLHGAHKYHVQHSAEGGIRFMSLYVHPADTWIYNDNLVGVLLAR</sequence>
<reference evidence="1 2" key="1">
    <citation type="journal article" date="2012" name="PLoS ONE">
        <title>Evolution of Burkholderia pseudomallei in recurrent melioidosis.</title>
        <authorList>
            <person name="Hayden H.S."/>
            <person name="Lim R."/>
            <person name="Brittnacher M.J."/>
            <person name="Sims E.H."/>
            <person name="Ramage E.R."/>
            <person name="Fong C."/>
            <person name="Wu Z."/>
            <person name="Crist E."/>
            <person name="Chang J."/>
            <person name="Zhou Y."/>
            <person name="Radey M."/>
            <person name="Rohmer L."/>
            <person name="Haugen E."/>
            <person name="Gillett W."/>
            <person name="Wuthiekanun V."/>
            <person name="Peacock S.J."/>
            <person name="Kaul R."/>
            <person name="Miller S.I."/>
            <person name="Manoil C."/>
            <person name="Jacobs M.A."/>
        </authorList>
    </citation>
    <scope>NUCLEOTIDE SEQUENCE [LARGE SCALE GENOMIC DNA]</scope>
    <source>
        <strain evidence="1 2">1026b</strain>
    </source>
</reference>
<dbReference type="Proteomes" id="UP000010087">
    <property type="component" value="Chromosome 1"/>
</dbReference>
<proteinExistence type="predicted"/>